<dbReference type="NCBIfam" id="TIGR02342">
    <property type="entry name" value="chap_CCT_delta"/>
    <property type="match status" value="1"/>
</dbReference>
<organism evidence="10 11">
    <name type="scientific">Trichuris trichiura</name>
    <name type="common">Whipworm</name>
    <name type="synonym">Trichocephalus trichiurus</name>
    <dbReference type="NCBI Taxonomy" id="36087"/>
    <lineage>
        <taxon>Eukaryota</taxon>
        <taxon>Metazoa</taxon>
        <taxon>Ecdysozoa</taxon>
        <taxon>Nematoda</taxon>
        <taxon>Enoplea</taxon>
        <taxon>Dorylaimia</taxon>
        <taxon>Trichinellida</taxon>
        <taxon>Trichuridae</taxon>
        <taxon>Trichuris</taxon>
    </lineage>
</organism>
<comment type="similarity">
    <text evidence="2 8">Belongs to the TCP-1 chaperonin family.</text>
</comment>
<evidence type="ECO:0000256" key="8">
    <source>
        <dbReference type="RuleBase" id="RU004187"/>
    </source>
</evidence>
<dbReference type="Gene3D" id="3.50.7.10">
    <property type="entry name" value="GroEL"/>
    <property type="match status" value="1"/>
</dbReference>
<dbReference type="FunFam" id="3.50.7.10:FF:000010">
    <property type="entry name" value="T-complex protein 1 subunit delta"/>
    <property type="match status" value="1"/>
</dbReference>
<evidence type="ECO:0000256" key="3">
    <source>
        <dbReference type="ARBA" id="ARBA00016107"/>
    </source>
</evidence>
<dbReference type="OrthoDB" id="10248520at2759"/>
<dbReference type="CDD" id="cd03338">
    <property type="entry name" value="TCP1_delta"/>
    <property type="match status" value="1"/>
</dbReference>
<dbReference type="InterPro" id="IPR027409">
    <property type="entry name" value="GroEL-like_apical_dom_sf"/>
</dbReference>
<reference evidence="10" key="1">
    <citation type="submission" date="2014-01" db="EMBL/GenBank/DDBJ databases">
        <authorList>
            <person name="Aslett M."/>
        </authorList>
    </citation>
    <scope>NUCLEOTIDE SEQUENCE</scope>
</reference>
<dbReference type="GO" id="GO:0140662">
    <property type="term" value="F:ATP-dependent protein folding chaperone"/>
    <property type="evidence" value="ECO:0007669"/>
    <property type="project" value="InterPro"/>
</dbReference>
<comment type="subcellular location">
    <subcellularLocation>
        <location evidence="1">Cytoplasm</location>
    </subcellularLocation>
</comment>
<evidence type="ECO:0000256" key="4">
    <source>
        <dbReference type="ARBA" id="ARBA00022490"/>
    </source>
</evidence>
<dbReference type="InterPro" id="IPR053374">
    <property type="entry name" value="TCP-1_chaperonin"/>
</dbReference>
<dbReference type="InterPro" id="IPR027413">
    <property type="entry name" value="GROEL-like_equatorial_sf"/>
</dbReference>
<keyword evidence="4" id="KW-0963">Cytoplasm</keyword>
<dbReference type="PRINTS" id="PR00304">
    <property type="entry name" value="TCOMPLEXTCP1"/>
</dbReference>
<dbReference type="NCBIfam" id="NF041082">
    <property type="entry name" value="thermosome_alpha"/>
    <property type="match status" value="1"/>
</dbReference>
<dbReference type="InterPro" id="IPR054827">
    <property type="entry name" value="thermosome_alpha"/>
</dbReference>
<keyword evidence="11" id="KW-1185">Reference proteome</keyword>
<evidence type="ECO:0000256" key="5">
    <source>
        <dbReference type="ARBA" id="ARBA00022741"/>
    </source>
</evidence>
<evidence type="ECO:0000256" key="6">
    <source>
        <dbReference type="ARBA" id="ARBA00022840"/>
    </source>
</evidence>
<dbReference type="SUPFAM" id="SSF52029">
    <property type="entry name" value="GroEL apical domain-like"/>
    <property type="match status" value="1"/>
</dbReference>
<dbReference type="Pfam" id="PF00118">
    <property type="entry name" value="Cpn60_TCP1"/>
    <property type="match status" value="2"/>
</dbReference>
<keyword evidence="7 8" id="KW-0143">Chaperone</keyword>
<keyword evidence="5 8" id="KW-0547">Nucleotide-binding</keyword>
<dbReference type="InterPro" id="IPR017998">
    <property type="entry name" value="Chaperone_TCP-1"/>
</dbReference>
<dbReference type="PROSITE" id="PS00751">
    <property type="entry name" value="TCP1_2"/>
    <property type="match status" value="1"/>
</dbReference>
<evidence type="ECO:0000256" key="1">
    <source>
        <dbReference type="ARBA" id="ARBA00004496"/>
    </source>
</evidence>
<dbReference type="GO" id="GO:0016887">
    <property type="term" value="F:ATP hydrolysis activity"/>
    <property type="evidence" value="ECO:0007669"/>
    <property type="project" value="InterPro"/>
</dbReference>
<dbReference type="NCBIfam" id="NF041083">
    <property type="entry name" value="thermosome_beta"/>
    <property type="match status" value="1"/>
</dbReference>
<dbReference type="GO" id="GO:0005524">
    <property type="term" value="F:ATP binding"/>
    <property type="evidence" value="ECO:0007669"/>
    <property type="project" value="UniProtKB-KW"/>
</dbReference>
<dbReference type="STRING" id="36087.A0A077YVX7"/>
<protein>
    <recommendedName>
        <fullName evidence="3 9">T-complex protein 1 subunit delta</fullName>
    </recommendedName>
</protein>
<dbReference type="InterPro" id="IPR012717">
    <property type="entry name" value="Chap_CCT_delta"/>
</dbReference>
<sequence length="547" mass="59836">MVQVIVPRKQQDQVYKDSSKKKQVRSTNIVAAKAVVDAIRTSLGPRGMDKMIERANGEVLVSNDGATILKEMEVVHPAAKMLVGLADAQDVEAGDGTTTVVVLAGQLLDAAGKLLEKGLHPTVIADGFLEASKLAPDILLGMSKPIDLNDTDLLTKIAATSLNSKVVSQYSHILAPIVVNAVRKISNFAKDTNIDLKNILLVKKLGLRPLKRACFALSFPFRFSGTVDDSELIDGAVLDTRSVGAPGAPTRVEKARIGLIQFQLSPPKTDVQSEVIISNYSQMDRGLREEREYLLNICKQISKANCNVLLIQKSILRDAVTDLSLHYLGKMKIMVIKDIEREDVEFISKILNCRPIASLDHFTPQALGYADLVENVRFESGERIVKFSGVQNSGKAVSILLRGSNRLVLDEAERSMRDAICVLRCLFRKRFLICGGGAPEMELACRLRQEALKNPGIKAYCYQAFADALEIIPYTLAENAGLNPIATITELRNKHAEKHSSAGINVRKGRITNMYEENVIQPALVTLSAVSLASEAVKSILKIDDIV</sequence>
<dbReference type="PANTHER" id="PTHR11353">
    <property type="entry name" value="CHAPERONIN"/>
    <property type="match status" value="1"/>
</dbReference>
<dbReference type="InterPro" id="IPR002194">
    <property type="entry name" value="Chaperonin_TCP-1_CS"/>
</dbReference>
<dbReference type="SUPFAM" id="SSF48592">
    <property type="entry name" value="GroEL equatorial domain-like"/>
    <property type="match status" value="1"/>
</dbReference>
<reference evidence="10" key="2">
    <citation type="submission" date="2014-03" db="EMBL/GenBank/DDBJ databases">
        <title>The whipworm genome and dual-species transcriptomics of an intimate host-pathogen interaction.</title>
        <authorList>
            <person name="Foth B.J."/>
            <person name="Tsai I.J."/>
            <person name="Reid A.J."/>
            <person name="Bancroft A.J."/>
            <person name="Nichol S."/>
            <person name="Tracey A."/>
            <person name="Holroyd N."/>
            <person name="Cotton J.A."/>
            <person name="Stanley E.J."/>
            <person name="Zarowiecki M."/>
            <person name="Liu J.Z."/>
            <person name="Huckvale T."/>
            <person name="Cooper P.J."/>
            <person name="Grencis R.K."/>
            <person name="Berriman M."/>
        </authorList>
    </citation>
    <scope>NUCLEOTIDE SEQUENCE [LARGE SCALE GENOMIC DNA]</scope>
</reference>
<keyword evidence="6 8" id="KW-0067">ATP-binding</keyword>
<dbReference type="Proteomes" id="UP000030665">
    <property type="component" value="Unassembled WGS sequence"/>
</dbReference>
<dbReference type="InterPro" id="IPR027410">
    <property type="entry name" value="TCP-1-like_intermed_sf"/>
</dbReference>
<dbReference type="EMBL" id="HG805816">
    <property type="protein sequence ID" value="CDW52192.1"/>
    <property type="molecule type" value="Genomic_DNA"/>
</dbReference>
<evidence type="ECO:0000256" key="7">
    <source>
        <dbReference type="ARBA" id="ARBA00023186"/>
    </source>
</evidence>
<evidence type="ECO:0000256" key="2">
    <source>
        <dbReference type="ARBA" id="ARBA00008020"/>
    </source>
</evidence>
<dbReference type="GO" id="GO:0051082">
    <property type="term" value="F:unfolded protein binding"/>
    <property type="evidence" value="ECO:0007669"/>
    <property type="project" value="InterPro"/>
</dbReference>
<dbReference type="InterPro" id="IPR002423">
    <property type="entry name" value="Cpn60/GroEL/TCP-1"/>
</dbReference>
<dbReference type="Gene3D" id="3.30.260.10">
    <property type="entry name" value="TCP-1-like chaperonin intermediate domain"/>
    <property type="match status" value="1"/>
</dbReference>
<evidence type="ECO:0000313" key="10">
    <source>
        <dbReference type="EMBL" id="CDW52192.1"/>
    </source>
</evidence>
<dbReference type="GO" id="GO:0005737">
    <property type="term" value="C:cytoplasm"/>
    <property type="evidence" value="ECO:0007669"/>
    <property type="project" value="UniProtKB-SubCell"/>
</dbReference>
<gene>
    <name evidence="10" type="ORF">TTRE_0000045101</name>
</gene>
<dbReference type="Gene3D" id="1.10.560.10">
    <property type="entry name" value="GroEL-like equatorial domain"/>
    <property type="match status" value="1"/>
</dbReference>
<accession>A0A077YVX7</accession>
<dbReference type="SUPFAM" id="SSF54849">
    <property type="entry name" value="GroEL-intermediate domain like"/>
    <property type="match status" value="1"/>
</dbReference>
<proteinExistence type="inferred from homology"/>
<evidence type="ECO:0000313" key="11">
    <source>
        <dbReference type="Proteomes" id="UP000030665"/>
    </source>
</evidence>
<dbReference type="PROSITE" id="PS00995">
    <property type="entry name" value="TCP1_3"/>
    <property type="match status" value="1"/>
</dbReference>
<evidence type="ECO:0000256" key="9">
    <source>
        <dbReference type="RuleBase" id="RU004192"/>
    </source>
</evidence>
<dbReference type="AlphaFoldDB" id="A0A077YVX7"/>
<dbReference type="PROSITE" id="PS00750">
    <property type="entry name" value="TCP1_1"/>
    <property type="match status" value="1"/>
</dbReference>
<name>A0A077YVX7_TRITR</name>